<dbReference type="SMART" id="SM00343">
    <property type="entry name" value="ZnF_C2HC"/>
    <property type="match status" value="1"/>
</dbReference>
<evidence type="ECO:0000256" key="5">
    <source>
        <dbReference type="ARBA" id="ARBA00022722"/>
    </source>
</evidence>
<evidence type="ECO:0000256" key="1">
    <source>
        <dbReference type="ARBA" id="ARBA00012493"/>
    </source>
</evidence>
<evidence type="ECO:0000313" key="15">
    <source>
        <dbReference type="EMBL" id="KFM71582.1"/>
    </source>
</evidence>
<keyword evidence="3" id="KW-0808">Transferase</keyword>
<feature type="domain" description="Reverse transcriptase" evidence="13">
    <location>
        <begin position="1090"/>
        <end position="1268"/>
    </location>
</feature>
<feature type="coiled-coil region" evidence="10">
    <location>
        <begin position="51"/>
        <end position="107"/>
    </location>
</feature>
<evidence type="ECO:0000256" key="3">
    <source>
        <dbReference type="ARBA" id="ARBA00022679"/>
    </source>
</evidence>
<dbReference type="GO" id="GO:0042575">
    <property type="term" value="C:DNA polymerase complex"/>
    <property type="evidence" value="ECO:0007669"/>
    <property type="project" value="UniProtKB-ARBA"/>
</dbReference>
<dbReference type="GO" id="GO:0004519">
    <property type="term" value="F:endonuclease activity"/>
    <property type="evidence" value="ECO:0007669"/>
    <property type="project" value="UniProtKB-KW"/>
</dbReference>
<reference evidence="15 16" key="1">
    <citation type="submission" date="2013-11" db="EMBL/GenBank/DDBJ databases">
        <title>Genome sequencing of Stegodyphus mimosarum.</title>
        <authorList>
            <person name="Bechsgaard J."/>
        </authorList>
    </citation>
    <scope>NUCLEOTIDE SEQUENCE [LARGE SCALE GENOMIC DNA]</scope>
</reference>
<evidence type="ECO:0000256" key="9">
    <source>
        <dbReference type="PROSITE-ProRule" id="PRU00047"/>
    </source>
</evidence>
<dbReference type="PROSITE" id="PS50158">
    <property type="entry name" value="ZF_CCHC"/>
    <property type="match status" value="1"/>
</dbReference>
<feature type="compositionally biased region" description="Polar residues" evidence="11">
    <location>
        <begin position="294"/>
        <end position="303"/>
    </location>
</feature>
<keyword evidence="5" id="KW-0540">Nuclease</keyword>
<dbReference type="Pfam" id="PF17917">
    <property type="entry name" value="RT_RNaseH"/>
    <property type="match status" value="1"/>
</dbReference>
<keyword evidence="9" id="KW-0863">Zinc-finger</keyword>
<keyword evidence="16" id="KW-1185">Reference proteome</keyword>
<evidence type="ECO:0000259" key="14">
    <source>
        <dbReference type="PROSITE" id="PS50994"/>
    </source>
</evidence>
<evidence type="ECO:0000259" key="12">
    <source>
        <dbReference type="PROSITE" id="PS50158"/>
    </source>
</evidence>
<dbReference type="GO" id="GO:0008270">
    <property type="term" value="F:zinc ion binding"/>
    <property type="evidence" value="ECO:0007669"/>
    <property type="project" value="UniProtKB-KW"/>
</dbReference>
<evidence type="ECO:0000256" key="6">
    <source>
        <dbReference type="ARBA" id="ARBA00022759"/>
    </source>
</evidence>
<dbReference type="SUPFAM" id="SSF53098">
    <property type="entry name" value="Ribonuclease H-like"/>
    <property type="match status" value="1"/>
</dbReference>
<dbReference type="Gene3D" id="3.30.420.10">
    <property type="entry name" value="Ribonuclease H-like superfamily/Ribonuclease H"/>
    <property type="match status" value="1"/>
</dbReference>
<dbReference type="InterPro" id="IPR000477">
    <property type="entry name" value="RT_dom"/>
</dbReference>
<dbReference type="SUPFAM" id="SSF56672">
    <property type="entry name" value="DNA/RNA polymerases"/>
    <property type="match status" value="1"/>
</dbReference>
<keyword evidence="2" id="KW-0645">Protease</keyword>
<evidence type="ECO:0000259" key="13">
    <source>
        <dbReference type="PROSITE" id="PS50878"/>
    </source>
</evidence>
<dbReference type="FunFam" id="3.30.420.10:FF:000032">
    <property type="entry name" value="Retrovirus-related Pol polyprotein from transposon 297-like Protein"/>
    <property type="match status" value="1"/>
</dbReference>
<dbReference type="InterPro" id="IPR041588">
    <property type="entry name" value="Integrase_H2C2"/>
</dbReference>
<keyword evidence="4" id="KW-0548">Nucleotidyltransferase</keyword>
<protein>
    <recommendedName>
        <fullName evidence="1">RNA-directed DNA polymerase</fullName>
        <ecNumber evidence="1">2.7.7.49</ecNumber>
    </recommendedName>
</protein>
<dbReference type="FunFam" id="3.10.10.10:FF:000007">
    <property type="entry name" value="Retrovirus-related Pol polyprotein from transposon 17.6-like Protein"/>
    <property type="match status" value="1"/>
</dbReference>
<sequence>MGRGKKEDLLVLASELEIQVDPSMKILAIRNKIVQSETYDEEFTKEIFFTIVEERKRKEEIEELRRKEQVEEQRRKEEIEEKRRKEELEAQQKREQMEFELRKLEIESRARLTQTTPINEIGQRNFDLIKLIPKFKLKDDDIMIYLSLFERQAKRAKIDPKDWVSCLLTLMPSEIIQLIGKESEEKFEDYEYIRAILLKRFKLNPESFRKKFVMHQKNTEKSWKDFCYDITSYFEEWISGLEITDFAGLKDLIITDQIKKRVPHEVRDHFLDDWLKFVSPTKLADKLDEYDSVRNASKKTGGSPSKDKTHEKWRPHSPLPERTSKNKSFSVQNTPRVNPSRKNDEPQKQISKLTCYNCGKEGHTSKFCTKNRLPKNTPATAQGNLIQTQTALAEKEKLEVLTAKISIPVSKSVDVSSNIDDLKLVKVKCGDVILNGIVDTGAQISVVRENLVDGIPCEGESKIEISSAFGENEITPLKIFQMKIDDDLHGRVSITCAVSRKLVTDLLLSSSAYETLCENIELCHSNRQWVTSSSECEESDDGPSPTEDIISNLAVVNQISKGDIETVETESKTRLEFRTLQEQDETLKKCFEWANKNENSYAFDNGVLLHSEYICGENIKQVVLPLEKRKEVLRIAHEIPLAGHLGEKKTIQRIKYSFFWPTIKQDVKKFCESCKECQLRRTITYKDRIPIQPIVRPETPFEVWSVDCIGPLEPPSGRGHRFVICAVDLCTRWAEATPVKEISAKTTCNVLMRIFAQTGFPKMICSDQGTNFTAKLTRAFEDLLGVSPRFSTPGHPESMGAVERWNRTLKEMMNKNIQEHGRNWDLHLPYLLFAYREVPHSTTGLSPFQMVYGRVPPGPLSLLKEIWTGERSIPVTASRSIENYLQDLLEKLRKAHDIASANSKIAQEEYASRYNLRSKEKTFNVGDKVLVLMPSSPHKLLNTWQGPATVIELTRPHSAKVEMETGSIRELHINKLRPYIARVDHVGVIFDQDQDFGDIHYAPADPMNKSTEDIWTQLQNLKGNLKHYQRKELFDILKYYADVFSDKPGQANVDGHDIKVTADCSPKRLRPYRVPVSLQDEVDRQIKELLEWDLIEPSDSEWAHPVVCVAKRNGSVRLCIDFRLLNSFTVPDAYPMKIAKDLLFEIGKAKFITVLDLTKGYWQIPMKERAKPYTAFVTHSGHYQWKVLPFGLKNAGSTFQKSIDKVLAHHKKYCRSYIDDVAIFSETWDDHLHHIDQVFQTLRNVGLTANLEKCDFGKSHVKFLGHVIGSGTHSPDPEKVEVIRNLSKPATKKEVRSLLGLASYYRDYIPNFSEIVLPLTNLTKKSVPNNIPWDFNTEASFNKLKEELIKMPSLHTPDIDKPFQLYTDASAFAIGACLAQNDEHGKEMPIAFFSKKLTPCQQRWSTIEREAFCVIEALKKFDTWIFGAKVQIVSDHNPLTYLTQSAPHGAKLSRWALALQRFPSLNSEQHCLYGDECASRGGTSRNQPL</sequence>
<evidence type="ECO:0000256" key="11">
    <source>
        <dbReference type="SAM" id="MobiDB-lite"/>
    </source>
</evidence>
<dbReference type="FunFam" id="1.10.340.70:FF:000001">
    <property type="entry name" value="Retrovirus-related Pol polyprotein from transposon gypsy-like Protein"/>
    <property type="match status" value="1"/>
</dbReference>
<dbReference type="InterPro" id="IPR043502">
    <property type="entry name" value="DNA/RNA_pol_sf"/>
</dbReference>
<dbReference type="CDD" id="cd09274">
    <property type="entry name" value="RNase_HI_RT_Ty3"/>
    <property type="match status" value="1"/>
</dbReference>
<dbReference type="Proteomes" id="UP000054359">
    <property type="component" value="Unassembled WGS sequence"/>
</dbReference>
<dbReference type="InterPro" id="IPR001969">
    <property type="entry name" value="Aspartic_peptidase_AS"/>
</dbReference>
<evidence type="ECO:0000256" key="10">
    <source>
        <dbReference type="SAM" id="Coils"/>
    </source>
</evidence>
<dbReference type="InterPro" id="IPR001584">
    <property type="entry name" value="Integrase_cat-core"/>
</dbReference>
<gene>
    <name evidence="15" type="ORF">X975_19749</name>
</gene>
<evidence type="ECO:0000256" key="4">
    <source>
        <dbReference type="ARBA" id="ARBA00022695"/>
    </source>
</evidence>
<feature type="domain" description="CCHC-type" evidence="12">
    <location>
        <begin position="355"/>
        <end position="370"/>
    </location>
</feature>
<dbReference type="Pfam" id="PF17921">
    <property type="entry name" value="Integrase_H2C2"/>
    <property type="match status" value="1"/>
</dbReference>
<evidence type="ECO:0000256" key="7">
    <source>
        <dbReference type="ARBA" id="ARBA00022801"/>
    </source>
</evidence>
<dbReference type="PROSITE" id="PS00141">
    <property type="entry name" value="ASP_PROTEASE"/>
    <property type="match status" value="1"/>
</dbReference>
<keyword evidence="9" id="KW-0862">Zinc</keyword>
<dbReference type="Pfam" id="PF00665">
    <property type="entry name" value="rve"/>
    <property type="match status" value="1"/>
</dbReference>
<dbReference type="PANTHER" id="PTHR37984:SF5">
    <property type="entry name" value="PROTEIN NYNRIN-LIKE"/>
    <property type="match status" value="1"/>
</dbReference>
<dbReference type="Pfam" id="PF00098">
    <property type="entry name" value="zf-CCHC"/>
    <property type="match status" value="1"/>
</dbReference>
<dbReference type="InterPro" id="IPR043128">
    <property type="entry name" value="Rev_trsase/Diguanyl_cyclase"/>
</dbReference>
<proteinExistence type="predicted"/>
<keyword evidence="10" id="KW-0175">Coiled coil</keyword>
<dbReference type="OrthoDB" id="6427415at2759"/>
<dbReference type="GO" id="GO:0006508">
    <property type="term" value="P:proteolysis"/>
    <property type="evidence" value="ECO:0007669"/>
    <property type="project" value="UniProtKB-KW"/>
</dbReference>
<dbReference type="InterPro" id="IPR001878">
    <property type="entry name" value="Znf_CCHC"/>
</dbReference>
<feature type="compositionally biased region" description="Basic and acidic residues" evidence="11">
    <location>
        <begin position="305"/>
        <end position="314"/>
    </location>
</feature>
<dbReference type="InterPro" id="IPR036875">
    <property type="entry name" value="Znf_CCHC_sf"/>
</dbReference>
<name>A0A087U2J3_STEMI</name>
<feature type="non-terminal residue" evidence="15">
    <location>
        <position position="1489"/>
    </location>
</feature>
<dbReference type="InterPro" id="IPR041373">
    <property type="entry name" value="RT_RNaseH"/>
</dbReference>
<dbReference type="GO" id="GO:0003964">
    <property type="term" value="F:RNA-directed DNA polymerase activity"/>
    <property type="evidence" value="ECO:0007669"/>
    <property type="project" value="UniProtKB-KW"/>
</dbReference>
<accession>A0A087U2J3</accession>
<dbReference type="FunFam" id="3.30.70.270:FF:000020">
    <property type="entry name" value="Transposon Tf2-6 polyprotein-like Protein"/>
    <property type="match status" value="1"/>
</dbReference>
<dbReference type="EC" id="2.7.7.49" evidence="1"/>
<feature type="compositionally biased region" description="Polar residues" evidence="11">
    <location>
        <begin position="326"/>
        <end position="337"/>
    </location>
</feature>
<dbReference type="STRING" id="407821.A0A087U2J3"/>
<dbReference type="OMA" id="CHIAKES"/>
<dbReference type="InterPro" id="IPR012337">
    <property type="entry name" value="RNaseH-like_sf"/>
</dbReference>
<feature type="domain" description="Integrase catalytic" evidence="14">
    <location>
        <begin position="696"/>
        <end position="855"/>
    </location>
</feature>
<dbReference type="InterPro" id="IPR050951">
    <property type="entry name" value="Retrovirus_Pol_polyprotein"/>
</dbReference>
<dbReference type="InterPro" id="IPR036397">
    <property type="entry name" value="RNaseH_sf"/>
</dbReference>
<feature type="region of interest" description="Disordered" evidence="11">
    <location>
        <begin position="294"/>
        <end position="348"/>
    </location>
</feature>
<dbReference type="Gene3D" id="3.30.70.270">
    <property type="match status" value="2"/>
</dbReference>
<keyword evidence="8" id="KW-0695">RNA-directed DNA polymerase</keyword>
<dbReference type="GO" id="GO:0004190">
    <property type="term" value="F:aspartic-type endopeptidase activity"/>
    <property type="evidence" value="ECO:0007669"/>
    <property type="project" value="InterPro"/>
</dbReference>
<dbReference type="CDD" id="cd01647">
    <property type="entry name" value="RT_LTR"/>
    <property type="match status" value="1"/>
</dbReference>
<keyword evidence="7" id="KW-0378">Hydrolase</keyword>
<evidence type="ECO:0000313" key="16">
    <source>
        <dbReference type="Proteomes" id="UP000054359"/>
    </source>
</evidence>
<dbReference type="GO" id="GO:0003676">
    <property type="term" value="F:nucleic acid binding"/>
    <property type="evidence" value="ECO:0007669"/>
    <property type="project" value="InterPro"/>
</dbReference>
<evidence type="ECO:0000256" key="2">
    <source>
        <dbReference type="ARBA" id="ARBA00022670"/>
    </source>
</evidence>
<dbReference type="PROSITE" id="PS50994">
    <property type="entry name" value="INTEGRASE"/>
    <property type="match status" value="1"/>
</dbReference>
<dbReference type="Gene3D" id="1.10.340.70">
    <property type="match status" value="1"/>
</dbReference>
<dbReference type="PANTHER" id="PTHR37984">
    <property type="entry name" value="PROTEIN CBG26694"/>
    <property type="match status" value="1"/>
</dbReference>
<dbReference type="EMBL" id="KK117848">
    <property type="protein sequence ID" value="KFM71582.1"/>
    <property type="molecule type" value="Genomic_DNA"/>
</dbReference>
<organism evidence="15 16">
    <name type="scientific">Stegodyphus mimosarum</name>
    <name type="common">African social velvet spider</name>
    <dbReference type="NCBI Taxonomy" id="407821"/>
    <lineage>
        <taxon>Eukaryota</taxon>
        <taxon>Metazoa</taxon>
        <taxon>Ecdysozoa</taxon>
        <taxon>Arthropoda</taxon>
        <taxon>Chelicerata</taxon>
        <taxon>Arachnida</taxon>
        <taxon>Araneae</taxon>
        <taxon>Araneomorphae</taxon>
        <taxon>Entelegynae</taxon>
        <taxon>Eresoidea</taxon>
        <taxon>Eresidae</taxon>
        <taxon>Stegodyphus</taxon>
    </lineage>
</organism>
<dbReference type="Gene3D" id="4.10.60.10">
    <property type="entry name" value="Zinc finger, CCHC-type"/>
    <property type="match status" value="1"/>
</dbReference>
<keyword evidence="9" id="KW-0479">Metal-binding</keyword>
<dbReference type="SUPFAM" id="SSF57756">
    <property type="entry name" value="Retrovirus zinc finger-like domains"/>
    <property type="match status" value="1"/>
</dbReference>
<dbReference type="Pfam" id="PF00078">
    <property type="entry name" value="RVT_1"/>
    <property type="match status" value="1"/>
</dbReference>
<keyword evidence="6" id="KW-0255">Endonuclease</keyword>
<dbReference type="GO" id="GO:0015074">
    <property type="term" value="P:DNA integration"/>
    <property type="evidence" value="ECO:0007669"/>
    <property type="project" value="InterPro"/>
</dbReference>
<evidence type="ECO:0000256" key="8">
    <source>
        <dbReference type="ARBA" id="ARBA00022918"/>
    </source>
</evidence>
<dbReference type="Gene3D" id="3.10.10.10">
    <property type="entry name" value="HIV Type 1 Reverse Transcriptase, subunit A, domain 1"/>
    <property type="match status" value="1"/>
</dbReference>
<dbReference type="PROSITE" id="PS50878">
    <property type="entry name" value="RT_POL"/>
    <property type="match status" value="1"/>
</dbReference>
<dbReference type="SUPFAM" id="SSF47353">
    <property type="entry name" value="Retrovirus capsid dimerization domain-like"/>
    <property type="match status" value="1"/>
</dbReference>